<dbReference type="EMBL" id="BAUL01000041">
    <property type="protein sequence ID" value="GAD92917.1"/>
    <property type="molecule type" value="Genomic_DNA"/>
</dbReference>
<dbReference type="HOGENOM" id="CLU_011098_0_0_1"/>
<proteinExistence type="predicted"/>
<dbReference type="PANTHER" id="PTHR15496:SF2">
    <property type="entry name" value="GENERAL TRANSCRIPTION FACTOR 3C POLYPEPTIDE 4"/>
    <property type="match status" value="1"/>
</dbReference>
<name>V5FWC4_BYSSN</name>
<sequence>MEPIELQLFPSCHECLSWSQDGELAVAAGEYVHILLPNTQRDRSGAGITGPWEFTRLRANVFTNTEWPTTHPADRDSFSIGAEQSISTVAGIKWSHPGLEKHRRSILAVLTANLLLSFYDSGGVRNKWSRVFIVNNALKTHFSLTISDKRLIVRKSKIRSFAWCPPLKPQKQQQGLSAFLEPPASRWGVQILAMANDVNELIIARVSRTTRSSTGESPYSLEVLSVTSPQNPTEAFPMIHNPSIFALSARSKARISHVACGPWIYETSEEDGKISARAAVAVVYGTKLRMFSLNATLTAVEGQRLSEPAFDVNITWAKNELVESVEALDSYEFTGELQWISEKGFDSISICAGAFSGLVTVTMSKGIYEGRDGKLDNVVVRENAFIQEPLPGYSTAEVSEKTKHWEPVSATAVARNEQTENDTLHVGTLGAYAQSYTCPTIDEEGQVFQAPWKKQLEDFRERFDIDRDLGGLTAARIWGMDSWKGLIAVAFTLHPGDMVEYTTTAEERTTLMISHLDPPKAVSVASMLYPSGWTPESIPEKRKLILGFTLGLETENQYSDPWSQRLLYAACACAITSCRDEHLLSLAHSVLEKLGTATGADLADEKSRCSTADSIVLNPKSDEQLSGAGGALFEKCSICDTGMEWYSAEEAQCTEGHIFMRCGLTFLCIPEPGISKYCSVCETEYLNEETFGPGRDPELVESMSSKYYSVFAAFDTCAYCGGKFQDAH</sequence>
<evidence type="ECO:0000259" key="2">
    <source>
        <dbReference type="Pfam" id="PF12660"/>
    </source>
</evidence>
<dbReference type="AlphaFoldDB" id="V5FWC4"/>
<feature type="domain" description="Transcription factor IIIC putative zinc-finger" evidence="2">
    <location>
        <begin position="623"/>
        <end position="724"/>
    </location>
</feature>
<evidence type="ECO:0008006" key="5">
    <source>
        <dbReference type="Google" id="ProtNLM"/>
    </source>
</evidence>
<evidence type="ECO:0000259" key="1">
    <source>
        <dbReference type="Pfam" id="PF12657"/>
    </source>
</evidence>
<dbReference type="GO" id="GO:0006384">
    <property type="term" value="P:transcription initiation at RNA polymerase III promoter"/>
    <property type="evidence" value="ECO:0007669"/>
    <property type="project" value="InterPro"/>
</dbReference>
<dbReference type="InterPro" id="IPR024761">
    <property type="entry name" value="TFIIIC_delta_N"/>
</dbReference>
<dbReference type="eggNOG" id="ENOG502S8BZ">
    <property type="taxonomic scope" value="Eukaryota"/>
</dbReference>
<feature type="domain" description="Transcription factor IIIC 90kDa subunit N-terminal" evidence="1">
    <location>
        <begin position="18"/>
        <end position="514"/>
    </location>
</feature>
<evidence type="ECO:0000313" key="4">
    <source>
        <dbReference type="Proteomes" id="UP000018001"/>
    </source>
</evidence>
<gene>
    <name evidence="3" type="ORF">PVAR5_1514</name>
</gene>
<organism evidence="3 4">
    <name type="scientific">Byssochlamys spectabilis (strain No. 5 / NBRC 109023)</name>
    <name type="common">Paecilomyces variotii</name>
    <dbReference type="NCBI Taxonomy" id="1356009"/>
    <lineage>
        <taxon>Eukaryota</taxon>
        <taxon>Fungi</taxon>
        <taxon>Dikarya</taxon>
        <taxon>Ascomycota</taxon>
        <taxon>Pezizomycotina</taxon>
        <taxon>Eurotiomycetes</taxon>
        <taxon>Eurotiomycetidae</taxon>
        <taxon>Eurotiales</taxon>
        <taxon>Thermoascaceae</taxon>
        <taxon>Paecilomyces</taxon>
    </lineage>
</organism>
<evidence type="ECO:0000313" key="3">
    <source>
        <dbReference type="EMBL" id="GAD92917.1"/>
    </source>
</evidence>
<dbReference type="Pfam" id="PF12657">
    <property type="entry name" value="TFIIIC_delta"/>
    <property type="match status" value="1"/>
</dbReference>
<protein>
    <recommendedName>
        <fullName evidence="5">Transcription factor IIIC subunit delta N-term-domain-containing protein</fullName>
    </recommendedName>
</protein>
<dbReference type="GO" id="GO:0000127">
    <property type="term" value="C:transcription factor TFIIIC complex"/>
    <property type="evidence" value="ECO:0007669"/>
    <property type="project" value="InterPro"/>
</dbReference>
<keyword evidence="4" id="KW-1185">Reference proteome</keyword>
<dbReference type="InParanoid" id="V5FWC4"/>
<dbReference type="GO" id="GO:0004402">
    <property type="term" value="F:histone acetyltransferase activity"/>
    <property type="evidence" value="ECO:0007669"/>
    <property type="project" value="InterPro"/>
</dbReference>
<dbReference type="InterPro" id="IPR024764">
    <property type="entry name" value="TFIIIC_Znf"/>
</dbReference>
<dbReference type="PANTHER" id="PTHR15496">
    <property type="entry name" value="GENERAL TRANSCRIPTION FACTOR 3C POLYPEPTIDE 4 FAMILY"/>
    <property type="match status" value="1"/>
</dbReference>
<dbReference type="Proteomes" id="UP000018001">
    <property type="component" value="Unassembled WGS sequence"/>
</dbReference>
<dbReference type="InterPro" id="IPR044230">
    <property type="entry name" value="GTF3C4"/>
</dbReference>
<reference evidence="4" key="1">
    <citation type="journal article" date="2014" name="Genome Announc.">
        <title>Draft genome sequence of the formaldehyde-resistant fungus Byssochlamys spectabilis No. 5 (anamorph Paecilomyces variotii No. 5) (NBRC109023).</title>
        <authorList>
            <person name="Oka T."/>
            <person name="Ekino K."/>
            <person name="Fukuda K."/>
            <person name="Nomura Y."/>
        </authorList>
    </citation>
    <scope>NUCLEOTIDE SEQUENCE [LARGE SCALE GENOMIC DNA]</scope>
    <source>
        <strain evidence="4">No. 5 / NBRC 109023</strain>
    </source>
</reference>
<comment type="caution">
    <text evidence="3">The sequence shown here is derived from an EMBL/GenBank/DDBJ whole genome shotgun (WGS) entry which is preliminary data.</text>
</comment>
<dbReference type="Pfam" id="PF12660">
    <property type="entry name" value="zf-TFIIIC"/>
    <property type="match status" value="1"/>
</dbReference>
<dbReference type="OrthoDB" id="6021743at2759"/>
<accession>V5FWC4</accession>